<feature type="transmembrane region" description="Helical" evidence="3">
    <location>
        <begin position="189"/>
        <end position="213"/>
    </location>
</feature>
<dbReference type="GO" id="GO:0009306">
    <property type="term" value="P:protein secretion"/>
    <property type="evidence" value="ECO:0007669"/>
    <property type="project" value="InterPro"/>
</dbReference>
<name>A0A838L217_9SPHN</name>
<comment type="caution">
    <text evidence="4">The sequence shown here is derived from an EMBL/GenBank/DDBJ whole genome shotgun (WGS) entry which is preliminary data.</text>
</comment>
<dbReference type="InterPro" id="IPR006135">
    <property type="entry name" value="T3SS_substrate_exporter"/>
</dbReference>
<keyword evidence="3" id="KW-0472">Membrane</keyword>
<dbReference type="EMBL" id="JACEIB010000001">
    <property type="protein sequence ID" value="MBA2932960.1"/>
    <property type="molecule type" value="Genomic_DNA"/>
</dbReference>
<evidence type="ECO:0000256" key="3">
    <source>
        <dbReference type="SAM" id="Phobius"/>
    </source>
</evidence>
<evidence type="ECO:0000256" key="1">
    <source>
        <dbReference type="ARBA" id="ARBA00010690"/>
    </source>
</evidence>
<dbReference type="InterPro" id="IPR029025">
    <property type="entry name" value="T3SS_substrate_exporter_C"/>
</dbReference>
<dbReference type="PANTHER" id="PTHR30531">
    <property type="entry name" value="FLAGELLAR BIOSYNTHETIC PROTEIN FLHB"/>
    <property type="match status" value="1"/>
</dbReference>
<keyword evidence="3" id="KW-1133">Transmembrane helix</keyword>
<keyword evidence="5" id="KW-1185">Reference proteome</keyword>
<keyword evidence="3" id="KW-0812">Transmembrane</keyword>
<dbReference type="PRINTS" id="PR00950">
    <property type="entry name" value="TYPE3IMSPROT"/>
</dbReference>
<dbReference type="Pfam" id="PF01312">
    <property type="entry name" value="Bac_export_2"/>
    <property type="match status" value="1"/>
</dbReference>
<feature type="region of interest" description="Disordered" evidence="2">
    <location>
        <begin position="1"/>
        <end position="23"/>
    </location>
</feature>
<dbReference type="RefSeq" id="WP_160365030.1">
    <property type="nucleotide sequence ID" value="NZ_JACEIB010000001.1"/>
</dbReference>
<feature type="compositionally biased region" description="Basic and acidic residues" evidence="2">
    <location>
        <begin position="1"/>
        <end position="11"/>
    </location>
</feature>
<sequence>MAEGDSGEKTEAPSAKRLRESAEKGDVLQSKELGGALVMIVGAGWLALGGPLLVQALAELLRGSLSFGRDQVENFDPAPSIFGQLTHLALPIGLLFLATIAAAIGAPAMLGSFGFRWGAIGFRADRINPFSGITRIFGMQGLVELVKALAKIAVMGAIGWWLLRSRLPMITTMGRNDIVSNMADVGHTFVYAVIVMAMGLVLIAGVDVPVQIIRRTARLRMTKQEVKEEHKQTEGSPELKGAVRRRQMETARRSARAQVAEASVVLTNPTHFAVALRYRPGQDPAPIVVARGRGATADAIRALAEEFDVPMLRYPQLARAIYFTTRSGQLIREDLYVAVATVLAFVFNIDRAMAEGRTQPDIDVPGEARFDENGRPEA</sequence>
<keyword evidence="4" id="KW-0966">Cell projection</keyword>
<feature type="transmembrane region" description="Helical" evidence="3">
    <location>
        <begin position="33"/>
        <end position="58"/>
    </location>
</feature>
<evidence type="ECO:0000256" key="2">
    <source>
        <dbReference type="SAM" id="MobiDB-lite"/>
    </source>
</evidence>
<dbReference type="Proteomes" id="UP000570166">
    <property type="component" value="Unassembled WGS sequence"/>
</dbReference>
<evidence type="ECO:0000313" key="4">
    <source>
        <dbReference type="EMBL" id="MBA2932960.1"/>
    </source>
</evidence>
<dbReference type="GO" id="GO:0005886">
    <property type="term" value="C:plasma membrane"/>
    <property type="evidence" value="ECO:0007669"/>
    <property type="project" value="TreeGrafter"/>
</dbReference>
<feature type="region of interest" description="Disordered" evidence="2">
    <location>
        <begin position="358"/>
        <end position="378"/>
    </location>
</feature>
<accession>A0A838L217</accession>
<dbReference type="SUPFAM" id="SSF160544">
    <property type="entry name" value="EscU C-terminal domain-like"/>
    <property type="match status" value="1"/>
</dbReference>
<dbReference type="PANTHER" id="PTHR30531:SF12">
    <property type="entry name" value="FLAGELLAR BIOSYNTHETIC PROTEIN FLHB"/>
    <property type="match status" value="1"/>
</dbReference>
<gene>
    <name evidence="4" type="ORF">HZF05_02505</name>
</gene>
<keyword evidence="4" id="KW-0282">Flagellum</keyword>
<reference evidence="4 5" key="1">
    <citation type="submission" date="2020-07" db="EMBL/GenBank/DDBJ databases">
        <authorList>
            <person name="Sun Q."/>
        </authorList>
    </citation>
    <scope>NUCLEOTIDE SEQUENCE [LARGE SCALE GENOMIC DNA]</scope>
    <source>
        <strain evidence="4 5">CGMCC 1.13654</strain>
    </source>
</reference>
<evidence type="ECO:0000313" key="5">
    <source>
        <dbReference type="Proteomes" id="UP000570166"/>
    </source>
</evidence>
<comment type="similarity">
    <text evidence="1">Belongs to the type III secretion exporter family.</text>
</comment>
<dbReference type="Gene3D" id="3.40.1690.10">
    <property type="entry name" value="secretion proteins EscU"/>
    <property type="match status" value="1"/>
</dbReference>
<proteinExistence type="inferred from homology"/>
<keyword evidence="4" id="KW-0969">Cilium</keyword>
<protein>
    <submittedName>
        <fullName evidence="4">Flagellar biosynthesis protein FlhB</fullName>
    </submittedName>
</protein>
<organism evidence="4 5">
    <name type="scientific">Sphingomonas chungangi</name>
    <dbReference type="NCBI Taxonomy" id="2683589"/>
    <lineage>
        <taxon>Bacteria</taxon>
        <taxon>Pseudomonadati</taxon>
        <taxon>Pseudomonadota</taxon>
        <taxon>Alphaproteobacteria</taxon>
        <taxon>Sphingomonadales</taxon>
        <taxon>Sphingomonadaceae</taxon>
        <taxon>Sphingomonas</taxon>
    </lineage>
</organism>
<feature type="transmembrane region" description="Helical" evidence="3">
    <location>
        <begin position="88"/>
        <end position="115"/>
    </location>
</feature>
<feature type="transmembrane region" description="Helical" evidence="3">
    <location>
        <begin position="136"/>
        <end position="163"/>
    </location>
</feature>
<dbReference type="AlphaFoldDB" id="A0A838L217"/>